<dbReference type="KEGG" id="ssm:Spirs_3285"/>
<dbReference type="STRING" id="573413.Spirs_3285"/>
<dbReference type="AlphaFoldDB" id="E1RAL5"/>
<keyword evidence="2 5" id="KW-0812">Transmembrane</keyword>
<organism evidence="6 7">
    <name type="scientific">Sediminispirochaeta smaragdinae (strain DSM 11293 / JCM 15392 / SEBR 4228)</name>
    <name type="common">Spirochaeta smaragdinae</name>
    <dbReference type="NCBI Taxonomy" id="573413"/>
    <lineage>
        <taxon>Bacteria</taxon>
        <taxon>Pseudomonadati</taxon>
        <taxon>Spirochaetota</taxon>
        <taxon>Spirochaetia</taxon>
        <taxon>Spirochaetales</taxon>
        <taxon>Spirochaetaceae</taxon>
        <taxon>Sediminispirochaeta</taxon>
    </lineage>
</organism>
<evidence type="ECO:0000256" key="1">
    <source>
        <dbReference type="ARBA" id="ARBA00004141"/>
    </source>
</evidence>
<accession>E1RAL5</accession>
<evidence type="ECO:0000256" key="5">
    <source>
        <dbReference type="SAM" id="Phobius"/>
    </source>
</evidence>
<evidence type="ECO:0000256" key="4">
    <source>
        <dbReference type="ARBA" id="ARBA00023136"/>
    </source>
</evidence>
<dbReference type="HOGENOM" id="CLU_1509676_0_0_12"/>
<dbReference type="EMBL" id="CP002116">
    <property type="protein sequence ID" value="ADK82383.1"/>
    <property type="molecule type" value="Genomic_DNA"/>
</dbReference>
<protein>
    <submittedName>
        <fullName evidence="6">Cobalt transport protein</fullName>
    </submittedName>
</protein>
<reference evidence="6 7" key="1">
    <citation type="journal article" date="2010" name="Stand. Genomic Sci.">
        <title>Complete genome sequence of Spirochaeta smaragdinae type strain (SEBR 4228).</title>
        <authorList>
            <person name="Mavromatis K."/>
            <person name="Yasawong M."/>
            <person name="Chertkov O."/>
            <person name="Lapidus A."/>
            <person name="Lucas S."/>
            <person name="Nolan M."/>
            <person name="Del Rio T.G."/>
            <person name="Tice H."/>
            <person name="Cheng J.F."/>
            <person name="Pitluck S."/>
            <person name="Liolios K."/>
            <person name="Ivanova N."/>
            <person name="Tapia R."/>
            <person name="Han C."/>
            <person name="Bruce D."/>
            <person name="Goodwin L."/>
            <person name="Pati A."/>
            <person name="Chen A."/>
            <person name="Palaniappan K."/>
            <person name="Land M."/>
            <person name="Hauser L."/>
            <person name="Chang Y.J."/>
            <person name="Jeffries C.D."/>
            <person name="Detter J.C."/>
            <person name="Rohde M."/>
            <person name="Brambilla E."/>
            <person name="Spring S."/>
            <person name="Goker M."/>
            <person name="Sikorski J."/>
            <person name="Woyke T."/>
            <person name="Bristow J."/>
            <person name="Eisen J.A."/>
            <person name="Markowitz V."/>
            <person name="Hugenholtz P."/>
            <person name="Klenk H.P."/>
            <person name="Kyrpides N.C."/>
        </authorList>
    </citation>
    <scope>NUCLEOTIDE SEQUENCE [LARGE SCALE GENOMIC DNA]</scope>
    <source>
        <strain evidence="7">DSM 11293 / JCM 15392 / SEBR 4228</strain>
    </source>
</reference>
<evidence type="ECO:0000256" key="3">
    <source>
        <dbReference type="ARBA" id="ARBA00022989"/>
    </source>
</evidence>
<comment type="subcellular location">
    <subcellularLocation>
        <location evidence="1">Membrane</location>
        <topology evidence="1">Multi-pass membrane protein</topology>
    </subcellularLocation>
</comment>
<sequence length="178" mass="20436">MKLDLFFRIPTIRYFAQLLTLDGPTVGLDRKSSTVLMDIVRDANDQGHTIIIMVADAQKTRGLDLEKGSFITRPKSYMPIIVSVIITGLKASTNLANAMETRDFCATKKKRTYLHELKMTRLDCAVLGFLICFMSRLTISRFAFGYGSDVIHIVPVWNPIYVVFAYWDWDFLRDRSRL</sequence>
<dbReference type="eggNOG" id="COG1122">
    <property type="taxonomic scope" value="Bacteria"/>
</dbReference>
<evidence type="ECO:0000313" key="6">
    <source>
        <dbReference type="EMBL" id="ADK82383.1"/>
    </source>
</evidence>
<feature type="transmembrane region" description="Helical" evidence="5">
    <location>
        <begin position="150"/>
        <end position="169"/>
    </location>
</feature>
<keyword evidence="7" id="KW-1185">Reference proteome</keyword>
<dbReference type="RefSeq" id="WP_013255842.1">
    <property type="nucleotide sequence ID" value="NC_014364.1"/>
</dbReference>
<keyword evidence="3 5" id="KW-1133">Transmembrane helix</keyword>
<evidence type="ECO:0000313" key="7">
    <source>
        <dbReference type="Proteomes" id="UP000002318"/>
    </source>
</evidence>
<feature type="transmembrane region" description="Helical" evidence="5">
    <location>
        <begin position="124"/>
        <end position="144"/>
    </location>
</feature>
<keyword evidence="4 5" id="KW-0472">Membrane</keyword>
<evidence type="ECO:0000256" key="2">
    <source>
        <dbReference type="ARBA" id="ARBA00022692"/>
    </source>
</evidence>
<proteinExistence type="predicted"/>
<gene>
    <name evidence="6" type="ordered locus">Spirs_3285</name>
</gene>
<dbReference type="InterPro" id="IPR003339">
    <property type="entry name" value="ABC/ECF_trnsptr_transmembrane"/>
</dbReference>
<name>E1RAL5_SEDSS</name>
<dbReference type="GO" id="GO:0005886">
    <property type="term" value="C:plasma membrane"/>
    <property type="evidence" value="ECO:0007669"/>
    <property type="project" value="UniProtKB-ARBA"/>
</dbReference>
<dbReference type="Proteomes" id="UP000002318">
    <property type="component" value="Chromosome"/>
</dbReference>
<dbReference type="CDD" id="cd16914">
    <property type="entry name" value="EcfT"/>
    <property type="match status" value="1"/>
</dbReference>
<dbReference type="eggNOG" id="COG0619">
    <property type="taxonomic scope" value="Bacteria"/>
</dbReference>